<dbReference type="InterPro" id="IPR025737">
    <property type="entry name" value="FApF"/>
</dbReference>
<sequence length="300" mass="33523">MHSMTQRVSMALLMACTTALAHGQELEPRSFNNLPIDQTFVFVGAARSDGDLSPPGSSPLQDAELTIDGLAVGVSRTFDLAGSSAKADAVATRLCYEGEGLFRGEYVEGRRCEYADPRFKLTWNFLGAPAMSMQQFAGWQQDLVAGVSVSVNAPWGDYTSRQLINAGSNRWSIKPVLGMSKRYGTRWQWEAKLGATFYEDNDDYYNGAQLQQDPLYSTSFHVIYNLPRGWLSLDANYFTGGRTTVDGQKQDTRQDNSRWGVTWSRPLMPRHLLKVYASTGVITRIGNEFNSFGVAWLYRF</sequence>
<feature type="signal peptide" evidence="1">
    <location>
        <begin position="1"/>
        <end position="21"/>
    </location>
</feature>
<keyword evidence="3" id="KW-1185">Reference proteome</keyword>
<feature type="chain" id="PRO_5022835743" evidence="1">
    <location>
        <begin position="22"/>
        <end position="300"/>
    </location>
</feature>
<gene>
    <name evidence="2" type="ORF">F0M18_04095</name>
</gene>
<evidence type="ECO:0000256" key="1">
    <source>
        <dbReference type="SAM" id="SignalP"/>
    </source>
</evidence>
<accession>A0A5B0X3B8</accession>
<keyword evidence="1" id="KW-0732">Signal</keyword>
<evidence type="ECO:0000313" key="3">
    <source>
        <dbReference type="Proteomes" id="UP000323708"/>
    </source>
</evidence>
<organism evidence="2 3">
    <name type="scientific">Pseudohalioglobus sediminis</name>
    <dbReference type="NCBI Taxonomy" id="2606449"/>
    <lineage>
        <taxon>Bacteria</taxon>
        <taxon>Pseudomonadati</taxon>
        <taxon>Pseudomonadota</taxon>
        <taxon>Gammaproteobacteria</taxon>
        <taxon>Cellvibrionales</taxon>
        <taxon>Halieaceae</taxon>
        <taxon>Pseudohalioglobus</taxon>
    </lineage>
</organism>
<proteinExistence type="predicted"/>
<name>A0A5B0X3B8_9GAMM</name>
<protein>
    <submittedName>
        <fullName evidence="2">Transporter</fullName>
    </submittedName>
</protein>
<comment type="caution">
    <text evidence="2">The sequence shown here is derived from an EMBL/GenBank/DDBJ whole genome shotgun (WGS) entry which is preliminary data.</text>
</comment>
<dbReference type="Proteomes" id="UP000323708">
    <property type="component" value="Unassembled WGS sequence"/>
</dbReference>
<evidence type="ECO:0000313" key="2">
    <source>
        <dbReference type="EMBL" id="KAA1193037.1"/>
    </source>
</evidence>
<dbReference type="Pfam" id="PF13557">
    <property type="entry name" value="Phenol_MetA_deg"/>
    <property type="match status" value="1"/>
</dbReference>
<dbReference type="AlphaFoldDB" id="A0A5B0X3B8"/>
<dbReference type="EMBL" id="VTUX01000002">
    <property type="protein sequence ID" value="KAA1193037.1"/>
    <property type="molecule type" value="Genomic_DNA"/>
</dbReference>
<dbReference type="RefSeq" id="WP_149610146.1">
    <property type="nucleotide sequence ID" value="NZ_VTUX01000002.1"/>
</dbReference>
<reference evidence="2 3" key="1">
    <citation type="submission" date="2019-09" db="EMBL/GenBank/DDBJ databases">
        <authorList>
            <person name="Chen X.-Y."/>
        </authorList>
    </citation>
    <scope>NUCLEOTIDE SEQUENCE [LARGE SCALE GENOMIC DNA]</scope>
    <source>
        <strain evidence="2 3">NY5</strain>
    </source>
</reference>